<gene>
    <name evidence="2" type="ORF">C1H76_9147</name>
</gene>
<feature type="compositionally biased region" description="Basic and acidic residues" evidence="1">
    <location>
        <begin position="588"/>
        <end position="600"/>
    </location>
</feature>
<sequence length="931" mass="104957">MPLPQEPLTLEEEIGRLDSAEDRSMITELMKEIDADRIASYGFRHSAPSTQYQQDRHLRGYYSFIRAINDKSPDLSEEATKSLAFPTDTKKLLINLQNFILFVFKRVKVRTDITNPGESGNMRYATLIGYRKSLLFWVPRMYQDLGLEPPSSKVIFQALAETMRYVQRTYGTPNQKINRSGLGLIELRQLLEFEMSTARYIDYSEQHQLIWCLARQTALRPGSIGWSKHRRGNFLRWEDVQIINKKEGAFTVVFNIKHLKTNYDDPERGEHQTSENSIDTPNIDNLIFSVPHRLLMIAIRRKILLNIDSISDLMSYERAKIQVKAEFLKDPIFYAGRPGGRGIDTSDSPPESRAMSALTVSGYLSDRCRAIGYTVPITLYSIRRRVATDLVIRVGPEVARDIMGHDPRSSILERYYLNRRPILDLTSATLGQEVGAGGISADSANYAPVAETKLPAEIMRDIQGVALDRLVEEMTENDPNYPVNADQAELKKYLRRVRAYALTTLINEAATTQSETITVTDLRARQEQLKNSAGAFAERVRAHAKRLMAASAGVDEERLQRQEGVDLDRPFTDPNANIEDLDGAPNMDADRGEEFDRTREDDTINSLGTELRDDFEANARAFLDMLESNALSDRPTTFIARADKTCPACQEDETVPRETAEKVWTNASNLRDHMETGEYHSAKGRWRRTQEMKAMEVKEATPDIKSPYHCPYSNCTRSYHNLKKLIDHIQKSLDKPTKNVEHYESILDDGWLEPDWKGVPHARSQHDRARERVAAFNKAGINLARGSYSRGAPDPERPSIWWGDKGGAAPTVIPKRFRNCISVGNQGGSTPIYKPPPAHLAKYLTFGPPKISSDPPDHVKNSVTFGGASATVRTEPVRKKRTRDVSNESPFVPISNAPLRKRLRLPPPLPENLTMMGGGLPADASEGGALE</sequence>
<dbReference type="EMBL" id="PTQR01000128">
    <property type="protein sequence ID" value="TKX18359.1"/>
    <property type="molecule type" value="Genomic_DNA"/>
</dbReference>
<feature type="region of interest" description="Disordered" evidence="1">
    <location>
        <begin position="567"/>
        <end position="600"/>
    </location>
</feature>
<proteinExistence type="predicted"/>
<accession>A0A4U7AKY5</accession>
<evidence type="ECO:0000256" key="1">
    <source>
        <dbReference type="SAM" id="MobiDB-lite"/>
    </source>
</evidence>
<evidence type="ECO:0000313" key="2">
    <source>
        <dbReference type="EMBL" id="TKX18359.1"/>
    </source>
</evidence>
<feature type="region of interest" description="Disordered" evidence="1">
    <location>
        <begin position="870"/>
        <end position="893"/>
    </location>
</feature>
<dbReference type="Proteomes" id="UP000308133">
    <property type="component" value="Unassembled WGS sequence"/>
</dbReference>
<dbReference type="Pfam" id="PF11917">
    <property type="entry name" value="DUF3435"/>
    <property type="match status" value="1"/>
</dbReference>
<comment type="caution">
    <text evidence="2">The sequence shown here is derived from an EMBL/GenBank/DDBJ whole genome shotgun (WGS) entry which is preliminary data.</text>
</comment>
<evidence type="ECO:0000313" key="3">
    <source>
        <dbReference type="Proteomes" id="UP000308133"/>
    </source>
</evidence>
<dbReference type="AlphaFoldDB" id="A0A4U7AKY5"/>
<name>A0A4U7AKY5_9PEZI</name>
<reference evidence="2 3" key="1">
    <citation type="submission" date="2018-02" db="EMBL/GenBank/DDBJ databases">
        <title>Draft genome sequences of Elsinoe sp., causing black scab on jojoba.</title>
        <authorList>
            <person name="Stodart B."/>
            <person name="Jeffress S."/>
            <person name="Ash G."/>
            <person name="Arun Chinnappa K."/>
        </authorList>
    </citation>
    <scope>NUCLEOTIDE SEQUENCE [LARGE SCALE GENOMIC DNA]</scope>
    <source>
        <strain evidence="2 3">Hillstone_2</strain>
    </source>
</reference>
<protein>
    <submittedName>
        <fullName evidence="2">Uncharacterized protein</fullName>
    </submittedName>
</protein>
<dbReference type="InterPro" id="IPR021842">
    <property type="entry name" value="DUF3435"/>
</dbReference>
<feature type="region of interest" description="Disordered" evidence="1">
    <location>
        <begin position="907"/>
        <end position="931"/>
    </location>
</feature>
<organism evidence="2 3">
    <name type="scientific">Elsinoe australis</name>
    <dbReference type="NCBI Taxonomy" id="40998"/>
    <lineage>
        <taxon>Eukaryota</taxon>
        <taxon>Fungi</taxon>
        <taxon>Dikarya</taxon>
        <taxon>Ascomycota</taxon>
        <taxon>Pezizomycotina</taxon>
        <taxon>Dothideomycetes</taxon>
        <taxon>Dothideomycetidae</taxon>
        <taxon>Myriangiales</taxon>
        <taxon>Elsinoaceae</taxon>
        <taxon>Elsinoe</taxon>
    </lineage>
</organism>